<dbReference type="EMBL" id="BARW01002787">
    <property type="protein sequence ID" value="GAI60167.1"/>
    <property type="molecule type" value="Genomic_DNA"/>
</dbReference>
<evidence type="ECO:0000313" key="1">
    <source>
        <dbReference type="EMBL" id="GAI60167.1"/>
    </source>
</evidence>
<accession>X1PV99</accession>
<feature type="non-terminal residue" evidence="1">
    <location>
        <position position="161"/>
    </location>
</feature>
<reference evidence="1" key="1">
    <citation type="journal article" date="2014" name="Front. Microbiol.">
        <title>High frequency of phylogenetically diverse reductive dehalogenase-homologous genes in deep subseafloor sedimentary metagenomes.</title>
        <authorList>
            <person name="Kawai M."/>
            <person name="Futagami T."/>
            <person name="Toyoda A."/>
            <person name="Takaki Y."/>
            <person name="Nishi S."/>
            <person name="Hori S."/>
            <person name="Arai W."/>
            <person name="Tsubouchi T."/>
            <person name="Morono Y."/>
            <person name="Uchiyama I."/>
            <person name="Ito T."/>
            <person name="Fujiyama A."/>
            <person name="Inagaki F."/>
            <person name="Takami H."/>
        </authorList>
    </citation>
    <scope>NUCLEOTIDE SEQUENCE</scope>
    <source>
        <strain evidence="1">Expedition CK06-06</strain>
    </source>
</reference>
<gene>
    <name evidence="1" type="ORF">S12H4_07524</name>
</gene>
<comment type="caution">
    <text evidence="1">The sequence shown here is derived from an EMBL/GenBank/DDBJ whole genome shotgun (WGS) entry which is preliminary data.</text>
</comment>
<name>X1PV99_9ZZZZ</name>
<dbReference type="AlphaFoldDB" id="X1PV99"/>
<organism evidence="1">
    <name type="scientific">marine sediment metagenome</name>
    <dbReference type="NCBI Taxonomy" id="412755"/>
    <lineage>
        <taxon>unclassified sequences</taxon>
        <taxon>metagenomes</taxon>
        <taxon>ecological metagenomes</taxon>
    </lineage>
</organism>
<evidence type="ECO:0008006" key="2">
    <source>
        <dbReference type="Google" id="ProtNLM"/>
    </source>
</evidence>
<sequence length="161" mass="18282">MVFMLVKFYRASEEARARSAELQKTIDKFSKQVTSRRTIKSMDTHLRQLSKTQEGWFDQITKDFGKRIVRAAGQAVGQQKGVLGEIIVSKALELEFGQMYRLGGELPADAMGMKDDLIQFIEIKTQNEKLTANEAKFKKLIDEGRVKYNVIKLGDAIPQPL</sequence>
<protein>
    <recommendedName>
        <fullName evidence="2">VRR-NUC domain-containing protein</fullName>
    </recommendedName>
</protein>
<proteinExistence type="predicted"/>